<dbReference type="Gene3D" id="3.40.50.740">
    <property type="match status" value="1"/>
</dbReference>
<dbReference type="EMBL" id="JAODWD010000002">
    <property type="protein sequence ID" value="MCT7658249.1"/>
    <property type="molecule type" value="Genomic_DNA"/>
</dbReference>
<dbReference type="Proteomes" id="UP001206639">
    <property type="component" value="Unassembled WGS sequence"/>
</dbReference>
<keyword evidence="4" id="KW-0411">Iron-sulfur</keyword>
<evidence type="ECO:0000313" key="7">
    <source>
        <dbReference type="Proteomes" id="UP001206639"/>
    </source>
</evidence>
<dbReference type="SUPFAM" id="SSF50692">
    <property type="entry name" value="ADC-like"/>
    <property type="match status" value="1"/>
</dbReference>
<dbReference type="PANTHER" id="PTHR43742">
    <property type="entry name" value="TRIMETHYLAMINE-N-OXIDE REDUCTASE"/>
    <property type="match status" value="1"/>
</dbReference>
<evidence type="ECO:0000259" key="5">
    <source>
        <dbReference type="PROSITE" id="PS51669"/>
    </source>
</evidence>
<keyword evidence="3" id="KW-0408">Iron</keyword>
<proteinExistence type="inferred from homology"/>
<dbReference type="Gene3D" id="3.40.228.10">
    <property type="entry name" value="Dimethylsulfoxide Reductase, domain 2"/>
    <property type="match status" value="1"/>
</dbReference>
<dbReference type="PANTHER" id="PTHR43742:SF2">
    <property type="entry name" value="ASSIMILATORY NITRATE REDUCTASE CATALYTIC SUBUNIT"/>
    <property type="match status" value="1"/>
</dbReference>
<evidence type="ECO:0000256" key="2">
    <source>
        <dbReference type="ARBA" id="ARBA00022723"/>
    </source>
</evidence>
<dbReference type="PROSITE" id="PS51669">
    <property type="entry name" value="4FE4S_MOW_BIS_MGD"/>
    <property type="match status" value="1"/>
</dbReference>
<sequence length="726" mass="79292">MSVEHKPTFCRICEPLCGMIATVEDGRLTALRPDKDHPVSAGFACPKGIAFTEIVNDPDRVTTPLRRNGGGGFDPVSWDEAMTDIACRLADIHRRRGSGAIGWYFGNPGAFSYSHTMSLSTFMAGFGPRLHVFTAGSQDVNNRFVASQLLYGSPLALPIPDVPRTDLLVVIGANPVVSHGSVLTVPRIRDRMHDIVKRGGRVLVIDPRKTETAAQFEWLGIVPDADAYLLLSLLQVMFGENLADRRRLAEQADGVDWLEQMARPFSPEVTHPHTGIDPHTVRALAHELARTERAAVYGRVGTSIGENGTLTTYLLDAVNLVAGNLDVAGGSMFGRYGIPGERWLNKAGGALLRTLYTRKRSRIGGFPAVLGSEPAAVMAKEISTPGRGQVKALFVSAGNPVLSVPNGDELETAFESLDLMVGIDLYVNETLAHCDYVLPAASMYERDDFPLPFQTLQPTPFRQATEAVIAPVGQARAEWEIIDDIARRLWRRTPGLAMLALWRKALQLFGIRLSPRLLVDMVIRLGDGGDRFGLRRGGLSFSRLTADHPRGTVLSPHLRDGVLRDTVVYRGGRVRLRHDEIADEVDKLSRRSVPDGYPLRLIGMRETRSENSWMHNAPLLMRGERTQSARMHVDDAAAAHIDDGDVVRIASPYGQIEVPVIVTKDILAGVVAVPHGWGHKGTGGWRLANVAGGANVNQLMSSAPQDIERLAGMARLTGVPVRVERI</sequence>
<comment type="caution">
    <text evidence="6">The sequence shown here is derived from an EMBL/GenBank/DDBJ whole genome shotgun (WGS) entry which is preliminary data.</text>
</comment>
<dbReference type="InterPro" id="IPR050612">
    <property type="entry name" value="Prok_Mopterin_Oxidored"/>
</dbReference>
<name>A0ABT2M7L2_9MYCO</name>
<protein>
    <submittedName>
        <fullName evidence="6">Molybdopterin-dependent oxidoreductase</fullName>
    </submittedName>
</protein>
<organism evidence="6 7">
    <name type="scientific">Mycobacterium deserti</name>
    <dbReference type="NCBI Taxonomy" id="2978347"/>
    <lineage>
        <taxon>Bacteria</taxon>
        <taxon>Bacillati</taxon>
        <taxon>Actinomycetota</taxon>
        <taxon>Actinomycetes</taxon>
        <taxon>Mycobacteriales</taxon>
        <taxon>Mycobacteriaceae</taxon>
        <taxon>Mycobacterium</taxon>
    </lineage>
</organism>
<dbReference type="Pfam" id="PF01568">
    <property type="entry name" value="Molydop_binding"/>
    <property type="match status" value="1"/>
</dbReference>
<comment type="similarity">
    <text evidence="1">Belongs to the prokaryotic molybdopterin-containing oxidoreductase family.</text>
</comment>
<reference evidence="7" key="1">
    <citation type="submission" date="2023-07" db="EMBL/GenBank/DDBJ databases">
        <authorList>
            <person name="Deng Y."/>
            <person name="Zhang Y.-Q."/>
        </authorList>
    </citation>
    <scope>NUCLEOTIDE SEQUENCE [LARGE SCALE GENOMIC DNA]</scope>
    <source>
        <strain evidence="7">CPCC 205710</strain>
    </source>
</reference>
<dbReference type="SUPFAM" id="SSF53706">
    <property type="entry name" value="Formate dehydrogenase/DMSO reductase, domains 1-3"/>
    <property type="match status" value="1"/>
</dbReference>
<feature type="domain" description="4Fe-4S Mo/W bis-MGD-type" evidence="5">
    <location>
        <begin position="3"/>
        <end position="59"/>
    </location>
</feature>
<keyword evidence="7" id="KW-1185">Reference proteome</keyword>
<evidence type="ECO:0000256" key="4">
    <source>
        <dbReference type="ARBA" id="ARBA00023014"/>
    </source>
</evidence>
<evidence type="ECO:0000256" key="3">
    <source>
        <dbReference type="ARBA" id="ARBA00023004"/>
    </source>
</evidence>
<accession>A0ABT2M7L2</accession>
<dbReference type="InterPro" id="IPR009010">
    <property type="entry name" value="Asp_de-COase-like_dom_sf"/>
</dbReference>
<gene>
    <name evidence="6" type="ORF">N4S67_07415</name>
</gene>
<dbReference type="InterPro" id="IPR006656">
    <property type="entry name" value="Mopterin_OxRdtase"/>
</dbReference>
<dbReference type="Gene3D" id="2.40.40.20">
    <property type="match status" value="1"/>
</dbReference>
<dbReference type="Pfam" id="PF00384">
    <property type="entry name" value="Molybdopterin"/>
    <property type="match status" value="1"/>
</dbReference>
<evidence type="ECO:0000313" key="6">
    <source>
        <dbReference type="EMBL" id="MCT7658249.1"/>
    </source>
</evidence>
<dbReference type="InterPro" id="IPR006657">
    <property type="entry name" value="MoPterin_dinucl-bd_dom"/>
</dbReference>
<dbReference type="RefSeq" id="WP_260992314.1">
    <property type="nucleotide sequence ID" value="NZ_JAODWD010000002.1"/>
</dbReference>
<dbReference type="InterPro" id="IPR006963">
    <property type="entry name" value="Mopterin_OxRdtase_4Fe-4S_dom"/>
</dbReference>
<dbReference type="Gene3D" id="2.20.25.90">
    <property type="entry name" value="ADC-like domains"/>
    <property type="match status" value="1"/>
</dbReference>
<evidence type="ECO:0000256" key="1">
    <source>
        <dbReference type="ARBA" id="ARBA00010312"/>
    </source>
</evidence>
<keyword evidence="2" id="KW-0479">Metal-binding</keyword>
<dbReference type="Pfam" id="PF04879">
    <property type="entry name" value="Molybdop_Fe4S4"/>
    <property type="match status" value="1"/>
</dbReference>
<dbReference type="SMART" id="SM00926">
    <property type="entry name" value="Molybdop_Fe4S4"/>
    <property type="match status" value="1"/>
</dbReference>